<comment type="catalytic activity">
    <reaction evidence="5">
        <text>Couples ATP hydrolysis with the unwinding of duplex DNA by translocating in the 3'-5' direction.</text>
        <dbReference type="EC" id="5.6.2.4"/>
    </reaction>
</comment>
<evidence type="ECO:0000313" key="10">
    <source>
        <dbReference type="EMBL" id="CAD2199899.1"/>
    </source>
</evidence>
<dbReference type="GO" id="GO:0000724">
    <property type="term" value="P:double-strand break repair via homologous recombination"/>
    <property type="evidence" value="ECO:0007669"/>
    <property type="project" value="TreeGrafter"/>
</dbReference>
<evidence type="ECO:0000313" key="11">
    <source>
        <dbReference type="Proteomes" id="UP000580250"/>
    </source>
</evidence>
<comment type="caution">
    <text evidence="10">The sequence shown here is derived from an EMBL/GenBank/DDBJ whole genome shotgun (WGS) entry which is preliminary data.</text>
</comment>
<evidence type="ECO:0000256" key="3">
    <source>
        <dbReference type="ARBA" id="ARBA00023235"/>
    </source>
</evidence>
<dbReference type="InterPro" id="IPR036388">
    <property type="entry name" value="WH-like_DNA-bd_sf"/>
</dbReference>
<organism evidence="10 11">
    <name type="scientific">Meloidogyne enterolobii</name>
    <name type="common">Root-knot nematode worm</name>
    <name type="synonym">Meloidogyne mayaguensis</name>
    <dbReference type="NCBI Taxonomy" id="390850"/>
    <lineage>
        <taxon>Eukaryota</taxon>
        <taxon>Metazoa</taxon>
        <taxon>Ecdysozoa</taxon>
        <taxon>Nematoda</taxon>
        <taxon>Chromadorea</taxon>
        <taxon>Rhabditida</taxon>
        <taxon>Tylenchina</taxon>
        <taxon>Tylenchomorpha</taxon>
        <taxon>Tylenchoidea</taxon>
        <taxon>Meloidogynidae</taxon>
        <taxon>Meloidogyninae</taxon>
        <taxon>Meloidogyne</taxon>
    </lineage>
</organism>
<evidence type="ECO:0000256" key="2">
    <source>
        <dbReference type="ARBA" id="ARBA00023125"/>
    </source>
</evidence>
<feature type="domain" description="Helicase C-terminal" evidence="9">
    <location>
        <begin position="238"/>
        <end position="384"/>
    </location>
</feature>
<sequence>MADKFYPPFPKKHVIGQYTFVEPDFKVKFPAFHCCQSHNAGCNSFDTNFDFDISTTTQNLHQNNNFHQNLNNNNKATINNTKNTYTTPNSTRTKINDNSSTFRTVNFVPPPRPLAQPQTSIKPPIYTISSSPPPTAKIPSKAFITPSSPPSIPFKRPPIPPYIVPLSPPPIEAKSSFSVTSLAPSTSEISKLVEPKSEIEHEAMDQFVLSEQGNKSGFWLSFIRPNVVFDVLPKSSLQFRRIISHFQGIYPNGSGIIFCMSKKECDTVTDMVGGALPYHMDLPDSVRNETQRRWEKNEVKILCATIAFGKTVNKANVRFVIHHTLPQSLEQYERQCALAGTDGQLSHCTLLYSFNDHLRVLRLIKEDIPKPPPNVMAMKEGSLKNVLRYCENVAECRRKKLAAAFDEKYSAEQCIATAGPCTICEALMDGKQPLKLYDFTGEALAVFASMRMLRNTCISYMADIFRGCLTKKRVKQTMDDNSHGRLPFFGLGSGLTDTDCQRFMQKLVIDDYLYLRLTSTRHMTVIGYAALGKKGSNLLNRYKQQENVPPNERIYLHVSDAKEKRRSSKGHTDLDADDQTNNIANKRKRLSQVTMSPFVNFC</sequence>
<keyword evidence="4" id="KW-0539">Nucleus</keyword>
<dbReference type="OrthoDB" id="10261556at2759"/>
<feature type="region of interest" description="Disordered" evidence="8">
    <location>
        <begin position="561"/>
        <end position="586"/>
    </location>
</feature>
<dbReference type="PROSITE" id="PS51194">
    <property type="entry name" value="HELICASE_CTER"/>
    <property type="match status" value="1"/>
</dbReference>
<protein>
    <recommendedName>
        <fullName evidence="6">DNA 3'-5' helicase</fullName>
        <ecNumber evidence="6">5.6.2.4</ecNumber>
    </recommendedName>
    <alternativeName>
        <fullName evidence="7">DNA 3'-5' helicase BLM</fullName>
    </alternativeName>
</protein>
<evidence type="ECO:0000256" key="8">
    <source>
        <dbReference type="SAM" id="MobiDB-lite"/>
    </source>
</evidence>
<dbReference type="GO" id="GO:0006260">
    <property type="term" value="P:DNA replication"/>
    <property type="evidence" value="ECO:0007669"/>
    <property type="project" value="InterPro"/>
</dbReference>
<proteinExistence type="inferred from homology"/>
<dbReference type="InterPro" id="IPR001650">
    <property type="entry name" value="Helicase_C-like"/>
</dbReference>
<gene>
    <name evidence="10" type="ORF">MENT_LOCUS53330</name>
</gene>
<dbReference type="PANTHER" id="PTHR13710">
    <property type="entry name" value="DNA HELICASE RECQ FAMILY MEMBER"/>
    <property type="match status" value="1"/>
</dbReference>
<evidence type="ECO:0000256" key="7">
    <source>
        <dbReference type="ARBA" id="ARBA00044542"/>
    </source>
</evidence>
<evidence type="ECO:0000256" key="4">
    <source>
        <dbReference type="ARBA" id="ARBA00023242"/>
    </source>
</evidence>
<reference evidence="10 11" key="1">
    <citation type="submission" date="2020-08" db="EMBL/GenBank/DDBJ databases">
        <authorList>
            <person name="Koutsovoulos G."/>
            <person name="Danchin GJ E."/>
        </authorList>
    </citation>
    <scope>NUCLEOTIDE SEQUENCE [LARGE SCALE GENOMIC DNA]</scope>
</reference>
<dbReference type="EC" id="5.6.2.4" evidence="6"/>
<comment type="similarity">
    <text evidence="1">Belongs to the helicase family. RecQ subfamily.</text>
</comment>
<dbReference type="GO" id="GO:0003677">
    <property type="term" value="F:DNA binding"/>
    <property type="evidence" value="ECO:0007669"/>
    <property type="project" value="UniProtKB-KW"/>
</dbReference>
<evidence type="ECO:0000256" key="1">
    <source>
        <dbReference type="ARBA" id="ARBA00005446"/>
    </source>
</evidence>
<dbReference type="Pfam" id="PF16124">
    <property type="entry name" value="RecQ_Zn_bind"/>
    <property type="match status" value="1"/>
</dbReference>
<dbReference type="InterPro" id="IPR032284">
    <property type="entry name" value="RecQ_Zn-bd"/>
</dbReference>
<evidence type="ECO:0000256" key="5">
    <source>
        <dbReference type="ARBA" id="ARBA00034617"/>
    </source>
</evidence>
<dbReference type="Pfam" id="PF09382">
    <property type="entry name" value="RQC"/>
    <property type="match status" value="1"/>
</dbReference>
<dbReference type="Gene3D" id="3.40.50.300">
    <property type="entry name" value="P-loop containing nucleotide triphosphate hydrolases"/>
    <property type="match status" value="1"/>
</dbReference>
<dbReference type="GO" id="GO:0009378">
    <property type="term" value="F:four-way junction helicase activity"/>
    <property type="evidence" value="ECO:0007669"/>
    <property type="project" value="TreeGrafter"/>
</dbReference>
<dbReference type="GO" id="GO:0005694">
    <property type="term" value="C:chromosome"/>
    <property type="evidence" value="ECO:0007669"/>
    <property type="project" value="TreeGrafter"/>
</dbReference>
<dbReference type="SMART" id="SM00956">
    <property type="entry name" value="RQC"/>
    <property type="match status" value="1"/>
</dbReference>
<dbReference type="Proteomes" id="UP000580250">
    <property type="component" value="Unassembled WGS sequence"/>
</dbReference>
<accession>A0A6V7XKV0</accession>
<dbReference type="GO" id="GO:0005634">
    <property type="term" value="C:nucleus"/>
    <property type="evidence" value="ECO:0007669"/>
    <property type="project" value="TreeGrafter"/>
</dbReference>
<dbReference type="EMBL" id="CAJEWN010001764">
    <property type="protein sequence ID" value="CAD2199899.1"/>
    <property type="molecule type" value="Genomic_DNA"/>
</dbReference>
<dbReference type="SUPFAM" id="SSF52540">
    <property type="entry name" value="P-loop containing nucleoside triphosphate hydrolases"/>
    <property type="match status" value="1"/>
</dbReference>
<dbReference type="InterPro" id="IPR027417">
    <property type="entry name" value="P-loop_NTPase"/>
</dbReference>
<keyword evidence="2" id="KW-0238">DNA-binding</keyword>
<dbReference type="Pfam" id="PF00271">
    <property type="entry name" value="Helicase_C"/>
    <property type="match status" value="1"/>
</dbReference>
<dbReference type="PANTHER" id="PTHR13710:SF153">
    <property type="entry name" value="RECQ-LIKE DNA HELICASE BLM"/>
    <property type="match status" value="1"/>
</dbReference>
<dbReference type="GO" id="GO:0043138">
    <property type="term" value="F:3'-5' DNA helicase activity"/>
    <property type="evidence" value="ECO:0007669"/>
    <property type="project" value="UniProtKB-EC"/>
</dbReference>
<evidence type="ECO:0000259" key="9">
    <source>
        <dbReference type="PROSITE" id="PS51194"/>
    </source>
</evidence>
<dbReference type="Gene3D" id="1.10.10.10">
    <property type="entry name" value="Winged helix-like DNA-binding domain superfamily/Winged helix DNA-binding domain"/>
    <property type="match status" value="1"/>
</dbReference>
<evidence type="ECO:0000256" key="6">
    <source>
        <dbReference type="ARBA" id="ARBA00034808"/>
    </source>
</evidence>
<dbReference type="InterPro" id="IPR018982">
    <property type="entry name" value="RQC_domain"/>
</dbReference>
<dbReference type="AlphaFoldDB" id="A0A6V7XKV0"/>
<dbReference type="GO" id="GO:0005737">
    <property type="term" value="C:cytoplasm"/>
    <property type="evidence" value="ECO:0007669"/>
    <property type="project" value="TreeGrafter"/>
</dbReference>
<keyword evidence="3" id="KW-0413">Isomerase</keyword>
<name>A0A6V7XKV0_MELEN</name>